<reference evidence="2" key="1">
    <citation type="submission" date="2020-01" db="EMBL/GenBank/DDBJ databases">
        <authorList>
            <person name="Feng Z.H.Z."/>
        </authorList>
    </citation>
    <scope>NUCLEOTIDE SEQUENCE</scope>
    <source>
        <strain evidence="2">CBS107.38</strain>
    </source>
</reference>
<gene>
    <name evidence="2" type="ORF">GT037_009273</name>
</gene>
<dbReference type="AlphaFoldDB" id="A0A8H7B0I2"/>
<comment type="caution">
    <text evidence="2">The sequence shown here is derived from an EMBL/GenBank/DDBJ whole genome shotgun (WGS) entry which is preliminary data.</text>
</comment>
<feature type="region of interest" description="Disordered" evidence="1">
    <location>
        <begin position="45"/>
        <end position="118"/>
    </location>
</feature>
<dbReference type="RefSeq" id="XP_038783122.1">
    <property type="nucleotide sequence ID" value="XM_038934320.1"/>
</dbReference>
<name>A0A8H7B0I2_9PLEO</name>
<evidence type="ECO:0000313" key="3">
    <source>
        <dbReference type="Proteomes" id="UP000596902"/>
    </source>
</evidence>
<dbReference type="OrthoDB" id="3694718at2759"/>
<evidence type="ECO:0000313" key="2">
    <source>
        <dbReference type="EMBL" id="KAF7672772.1"/>
    </source>
</evidence>
<sequence>MFDSSPFNHDPFRRLPVASAFSYSDYIVPGTMPHLYIQRAREPIHQHRHRPIHHMPSSSPPAHQSRRRPQHKRYSHYSDMESSFSDPDTPDEAYHRHMSPPSPSPLNARPQGRRSWKHDDNTLDIASSFRPLYANVSRQVSDNISRDDILILPPNLTRLRVQMKSPACASETLHATVAGDMLFRDAVKQLVPERYHGEVRAYVKMRGEWQEPGRFLVSQIMEQGRFVSNERGELEVKIEIGGRGGGGKMRGGGRGAKVWEKEKERERGRTWEIRDV</sequence>
<dbReference type="GeneID" id="62207498"/>
<evidence type="ECO:0000256" key="1">
    <source>
        <dbReference type="SAM" id="MobiDB-lite"/>
    </source>
</evidence>
<organism evidence="2 3">
    <name type="scientific">Alternaria burnsii</name>
    <dbReference type="NCBI Taxonomy" id="1187904"/>
    <lineage>
        <taxon>Eukaryota</taxon>
        <taxon>Fungi</taxon>
        <taxon>Dikarya</taxon>
        <taxon>Ascomycota</taxon>
        <taxon>Pezizomycotina</taxon>
        <taxon>Dothideomycetes</taxon>
        <taxon>Pleosporomycetidae</taxon>
        <taxon>Pleosporales</taxon>
        <taxon>Pleosporineae</taxon>
        <taxon>Pleosporaceae</taxon>
        <taxon>Alternaria</taxon>
        <taxon>Alternaria sect. Alternaria</taxon>
    </lineage>
</organism>
<dbReference type="Proteomes" id="UP000596902">
    <property type="component" value="Unassembled WGS sequence"/>
</dbReference>
<protein>
    <submittedName>
        <fullName evidence="2">Uncharacterized protein</fullName>
    </submittedName>
</protein>
<proteinExistence type="predicted"/>
<feature type="compositionally biased region" description="Basic residues" evidence="1">
    <location>
        <begin position="64"/>
        <end position="75"/>
    </location>
</feature>
<reference evidence="2" key="2">
    <citation type="submission" date="2020-08" db="EMBL/GenBank/DDBJ databases">
        <title>Draft Genome Sequence of Cumin Blight Pathogen Alternaria burnsii.</title>
        <authorList>
            <person name="Feng Z."/>
        </authorList>
    </citation>
    <scope>NUCLEOTIDE SEQUENCE</scope>
    <source>
        <strain evidence="2">CBS107.38</strain>
    </source>
</reference>
<dbReference type="EMBL" id="JAAABM010000015">
    <property type="protein sequence ID" value="KAF7672772.1"/>
    <property type="molecule type" value="Genomic_DNA"/>
</dbReference>
<keyword evidence="3" id="KW-1185">Reference proteome</keyword>
<accession>A0A8H7B0I2</accession>